<dbReference type="Proteomes" id="UP000240424">
    <property type="component" value="Unassembled WGS sequence"/>
</dbReference>
<reference evidence="2 3" key="1">
    <citation type="submission" date="2017-01" db="EMBL/GenBank/DDBJ databases">
        <authorList>
            <consortium name="Urmite Genomes"/>
        </authorList>
    </citation>
    <scope>NUCLEOTIDE SEQUENCE [LARGE SCALE GENOMIC DNA]</scope>
    <source>
        <strain evidence="2 3">AB215</strain>
    </source>
</reference>
<evidence type="ECO:0000313" key="3">
    <source>
        <dbReference type="Proteomes" id="UP000240424"/>
    </source>
</evidence>
<dbReference type="Gene3D" id="3.30.559.30">
    <property type="entry name" value="Nonribosomal peptide synthetase, condensation domain"/>
    <property type="match status" value="1"/>
</dbReference>
<proteinExistence type="predicted"/>
<evidence type="ECO:0000313" key="2">
    <source>
        <dbReference type="EMBL" id="SPM42002.1"/>
    </source>
</evidence>
<dbReference type="Pfam" id="PF00668">
    <property type="entry name" value="Condensation"/>
    <property type="match status" value="1"/>
</dbReference>
<feature type="domain" description="Condensation" evidence="1">
    <location>
        <begin position="69"/>
        <end position="367"/>
    </location>
</feature>
<gene>
    <name evidence="2" type="ORF">MNAB215_4220</name>
</gene>
<dbReference type="InterPro" id="IPR001242">
    <property type="entry name" value="Condensation_dom"/>
</dbReference>
<dbReference type="STRING" id="1841861.GCA_900157365_02540"/>
<dbReference type="SUPFAM" id="SSF52777">
    <property type="entry name" value="CoA-dependent acyltransferases"/>
    <property type="match status" value="2"/>
</dbReference>
<dbReference type="GO" id="GO:0003824">
    <property type="term" value="F:catalytic activity"/>
    <property type="evidence" value="ECO:0007669"/>
    <property type="project" value="InterPro"/>
</dbReference>
<organism evidence="2 3">
    <name type="scientific">Mycobacterium numidiamassiliense</name>
    <dbReference type="NCBI Taxonomy" id="1841861"/>
    <lineage>
        <taxon>Bacteria</taxon>
        <taxon>Bacillati</taxon>
        <taxon>Actinomycetota</taxon>
        <taxon>Actinomycetes</taxon>
        <taxon>Mycobacteriales</taxon>
        <taxon>Mycobacteriaceae</taxon>
        <taxon>Mycobacterium</taxon>
    </lineage>
</organism>
<keyword evidence="3" id="KW-1185">Reference proteome</keyword>
<evidence type="ECO:0000259" key="1">
    <source>
        <dbReference type="Pfam" id="PF00668"/>
    </source>
</evidence>
<dbReference type="Gene3D" id="3.30.559.10">
    <property type="entry name" value="Chloramphenicol acetyltransferase-like domain"/>
    <property type="match status" value="1"/>
</dbReference>
<dbReference type="GO" id="GO:0008610">
    <property type="term" value="P:lipid biosynthetic process"/>
    <property type="evidence" value="ECO:0007669"/>
    <property type="project" value="UniProtKB-ARBA"/>
</dbReference>
<accession>A0A2U3PE25</accession>
<dbReference type="EMBL" id="FUEZ01000004">
    <property type="protein sequence ID" value="SPM42002.1"/>
    <property type="molecule type" value="Genomic_DNA"/>
</dbReference>
<dbReference type="OrthoDB" id="9123229at2"/>
<dbReference type="InterPro" id="IPR023213">
    <property type="entry name" value="CAT-like_dom_sf"/>
</dbReference>
<dbReference type="AlphaFoldDB" id="A0A2U3PE25"/>
<sequence length="477" mass="52367">MVALGNINEWLPPRGPLTMWTASPAAHEAARAARQGDLPPSYQQTQHLWAAYHGKAMNRQLPRLMIVAWDIVGVCDIDAMTAAVNAHVRRQDTYHSWFEFDNGVIVRRVIEPEDIDLAPVSMGHMNPEQIRTHVLTTTPETLEWGCFTFGIVQHADYFTFYASVDHLHIDGLSAALIFVDIHLAYQELSQDAPPGPTLTPPQVRSHRDFTARQRANVANLTLSSPEIKEWIAFARDTDGAWPSFPLPLGDTWASSKGDLLTVELLDAAGTQSFDSICSAAGARFLGGVLACAALADYELTGKQTYHGFTARDTRTPGIDTMTVGWFASMVPVTVPTAGESFPEVARAAQKSFDAAKDLAHVPIERVLELATPDELGIKLPTCLPMMLSFLDFRKIPLAGVWAELNFGTYGDSLSHGGINMWINRHVERTTVTISFPDNVIARESVDRYIATLLEMFARVVERTSVAPASDAGDNEAA</sequence>
<dbReference type="RefSeq" id="WP_077080519.1">
    <property type="nucleotide sequence ID" value="NZ_FUEZ01000004.1"/>
</dbReference>
<name>A0A2U3PE25_9MYCO</name>
<protein>
    <submittedName>
        <fullName evidence="2">Condensation domain-containing protein</fullName>
    </submittedName>
</protein>